<proteinExistence type="predicted"/>
<accession>A0A165L1K4</accession>
<evidence type="ECO:0000313" key="2">
    <source>
        <dbReference type="Proteomes" id="UP000077266"/>
    </source>
</evidence>
<dbReference type="InParanoid" id="A0A165L1K4"/>
<dbReference type="AlphaFoldDB" id="A0A165L1K4"/>
<protein>
    <recommendedName>
        <fullName evidence="3">F-box domain-containing protein</fullName>
    </recommendedName>
</protein>
<evidence type="ECO:0008006" key="3">
    <source>
        <dbReference type="Google" id="ProtNLM"/>
    </source>
</evidence>
<sequence>MPELTRLRCGFKGFDQLGLALSGCPKLETLHADLSHVLVPGRSELMQAAISRIHAHLSTLHTITVLHITETSYWFINELFHCPEVKHLFLGYDLIPTSRACDGLAILNDLRDSTMRTRLVFSDNETAFVYAVNKHDRTRTILLRRHRGNHLSDICGIHVVSVTSLVFHSDSWFRDTEDKLPVFPRVRKVTITDPSMFAVLIDLAESKSSTTRPCPELQDLVLAGKSDSKPVNILYSGAVRLIRALKGDNAIIRTLRVGPGIVLRGDADAEFDGIVHQMRWDSNPA</sequence>
<reference evidence="1 2" key="1">
    <citation type="journal article" date="2016" name="Mol. Biol. Evol.">
        <title>Comparative Genomics of Early-Diverging Mushroom-Forming Fungi Provides Insights into the Origins of Lignocellulose Decay Capabilities.</title>
        <authorList>
            <person name="Nagy L.G."/>
            <person name="Riley R."/>
            <person name="Tritt A."/>
            <person name="Adam C."/>
            <person name="Daum C."/>
            <person name="Floudas D."/>
            <person name="Sun H."/>
            <person name="Yadav J.S."/>
            <person name="Pangilinan J."/>
            <person name="Larsson K.H."/>
            <person name="Matsuura K."/>
            <person name="Barry K."/>
            <person name="Labutti K."/>
            <person name="Kuo R."/>
            <person name="Ohm R.A."/>
            <person name="Bhattacharya S.S."/>
            <person name="Shirouzu T."/>
            <person name="Yoshinaga Y."/>
            <person name="Martin F.M."/>
            <person name="Grigoriev I.V."/>
            <person name="Hibbett D.S."/>
        </authorList>
    </citation>
    <scope>NUCLEOTIDE SEQUENCE [LARGE SCALE GENOMIC DNA]</scope>
    <source>
        <strain evidence="1 2">HHB12029</strain>
    </source>
</reference>
<keyword evidence="2" id="KW-1185">Reference proteome</keyword>
<evidence type="ECO:0000313" key="1">
    <source>
        <dbReference type="EMBL" id="KZV97210.1"/>
    </source>
</evidence>
<gene>
    <name evidence="1" type="ORF">EXIGLDRAFT_833060</name>
</gene>
<dbReference type="EMBL" id="KV425933">
    <property type="protein sequence ID" value="KZV97210.1"/>
    <property type="molecule type" value="Genomic_DNA"/>
</dbReference>
<name>A0A165L1K4_EXIGL</name>
<organism evidence="1 2">
    <name type="scientific">Exidia glandulosa HHB12029</name>
    <dbReference type="NCBI Taxonomy" id="1314781"/>
    <lineage>
        <taxon>Eukaryota</taxon>
        <taxon>Fungi</taxon>
        <taxon>Dikarya</taxon>
        <taxon>Basidiomycota</taxon>
        <taxon>Agaricomycotina</taxon>
        <taxon>Agaricomycetes</taxon>
        <taxon>Auriculariales</taxon>
        <taxon>Exidiaceae</taxon>
        <taxon>Exidia</taxon>
    </lineage>
</organism>
<dbReference type="Proteomes" id="UP000077266">
    <property type="component" value="Unassembled WGS sequence"/>
</dbReference>